<comment type="caution">
    <text evidence="12">The sequence shown here is derived from an EMBL/GenBank/DDBJ whole genome shotgun (WGS) entry which is preliminary data.</text>
</comment>
<dbReference type="PANTHER" id="PTHR30600">
    <property type="entry name" value="CYTOCHROME C PEROXIDASE-RELATED"/>
    <property type="match status" value="1"/>
</dbReference>
<keyword evidence="6" id="KW-0560">Oxidoreductase</keyword>
<dbReference type="PANTHER" id="PTHR30600:SF10">
    <property type="entry name" value="BLL6722 PROTEIN"/>
    <property type="match status" value="1"/>
</dbReference>
<feature type="binding site" description="covalent" evidence="8">
    <location>
        <position position="223"/>
    </location>
    <ligand>
        <name>heme c</name>
        <dbReference type="ChEBI" id="CHEBI:61717"/>
        <label>2</label>
    </ligand>
</feature>
<dbReference type="GO" id="GO:0042597">
    <property type="term" value="C:periplasmic space"/>
    <property type="evidence" value="ECO:0007669"/>
    <property type="project" value="UniProtKB-SubCell"/>
</dbReference>
<dbReference type="OrthoDB" id="9805202at2"/>
<feature type="signal peptide" evidence="10">
    <location>
        <begin position="1"/>
        <end position="19"/>
    </location>
</feature>
<organism evidence="12 13">
    <name type="scientific">Sphingobacterium alimentarium</name>
    <dbReference type="NCBI Taxonomy" id="797292"/>
    <lineage>
        <taxon>Bacteria</taxon>
        <taxon>Pseudomonadati</taxon>
        <taxon>Bacteroidota</taxon>
        <taxon>Sphingobacteriia</taxon>
        <taxon>Sphingobacteriales</taxon>
        <taxon>Sphingobacteriaceae</taxon>
        <taxon>Sphingobacterium</taxon>
    </lineage>
</organism>
<dbReference type="InterPro" id="IPR026259">
    <property type="entry name" value="MauG/Cytc_peroxidase"/>
</dbReference>
<keyword evidence="12" id="KW-0575">Peroxidase</keyword>
<dbReference type="PROSITE" id="PS51007">
    <property type="entry name" value="CYTC"/>
    <property type="match status" value="1"/>
</dbReference>
<dbReference type="EMBL" id="SMBZ01000053">
    <property type="protein sequence ID" value="TCV07423.1"/>
    <property type="molecule type" value="Genomic_DNA"/>
</dbReference>
<evidence type="ECO:0000256" key="10">
    <source>
        <dbReference type="SAM" id="SignalP"/>
    </source>
</evidence>
<feature type="domain" description="Cytochrome c" evidence="11">
    <location>
        <begin position="207"/>
        <end position="330"/>
    </location>
</feature>
<keyword evidence="7 9" id="KW-0408">Iron</keyword>
<accession>A0A4R3VRF4</accession>
<name>A0A4R3VRF4_9SPHI</name>
<sequence>MKTKKKLSVILLIICTVWACKKADDLAPDDFLGFKKPSYFPEPAYTFESTPLTRETVELGRKLFYDGILSRDHTISCASCHISQNAFTHHGHDVSHGIDDQLGIRNSSSLVNLAWSTSFFWDGGVPTLDLSPIVPIHNPIEMDGNLENGLLQLQTHPQYPSLFQKAFGSTAIETHQVLKALSHFMVTLVSDNSKYDQVQRNETTFTTQEARGYTLFQAKCNACHQEPLFTDFSFRDNGLGINPAKDLGRYEITQQEEDKLKFKVPTLRNLQYTAPYMHDGRIYTLQGVLNHYNKEIVLTDNLDPILKQNNGIPLSREEMEDLLAFLLTLNDESFITNKSFSQP</sequence>
<dbReference type="InterPro" id="IPR051395">
    <property type="entry name" value="Cytochrome_c_Peroxidase/MauG"/>
</dbReference>
<feature type="binding site" description="axial binding residue" evidence="9">
    <location>
        <position position="81"/>
    </location>
    <ligand>
        <name>heme c</name>
        <dbReference type="ChEBI" id="CHEBI:61717"/>
        <label>1</label>
    </ligand>
    <ligandPart>
        <name>Fe</name>
        <dbReference type="ChEBI" id="CHEBI:18248"/>
    </ligandPart>
</feature>
<comment type="PTM">
    <text evidence="8">Binds 2 heme groups per subunit.</text>
</comment>
<evidence type="ECO:0000313" key="12">
    <source>
        <dbReference type="EMBL" id="TCV07423.1"/>
    </source>
</evidence>
<keyword evidence="13" id="KW-1185">Reference proteome</keyword>
<reference evidence="12 13" key="1">
    <citation type="submission" date="2019-03" db="EMBL/GenBank/DDBJ databases">
        <title>Genomic Encyclopedia of Type Strains, Phase IV (KMG-IV): sequencing the most valuable type-strain genomes for metagenomic binning, comparative biology and taxonomic classification.</title>
        <authorList>
            <person name="Goeker M."/>
        </authorList>
    </citation>
    <scope>NUCLEOTIDE SEQUENCE [LARGE SCALE GENOMIC DNA]</scope>
    <source>
        <strain evidence="12 13">DSM 22362</strain>
    </source>
</reference>
<proteinExistence type="predicted"/>
<dbReference type="InterPro" id="IPR036909">
    <property type="entry name" value="Cyt_c-like_dom_sf"/>
</dbReference>
<evidence type="ECO:0000256" key="9">
    <source>
        <dbReference type="PIRSR" id="PIRSR000294-2"/>
    </source>
</evidence>
<dbReference type="RefSeq" id="WP_132778813.1">
    <property type="nucleotide sequence ID" value="NZ_SMBZ01000053.1"/>
</dbReference>
<feature type="binding site" description="covalent" evidence="8">
    <location>
        <position position="220"/>
    </location>
    <ligand>
        <name>heme c</name>
        <dbReference type="ChEBI" id="CHEBI:61717"/>
        <label>2</label>
    </ligand>
</feature>
<evidence type="ECO:0000256" key="4">
    <source>
        <dbReference type="ARBA" id="ARBA00022729"/>
    </source>
</evidence>
<evidence type="ECO:0000256" key="5">
    <source>
        <dbReference type="ARBA" id="ARBA00022764"/>
    </source>
</evidence>
<dbReference type="Proteomes" id="UP000295197">
    <property type="component" value="Unassembled WGS sequence"/>
</dbReference>
<evidence type="ECO:0000256" key="7">
    <source>
        <dbReference type="ARBA" id="ARBA00023004"/>
    </source>
</evidence>
<dbReference type="Gene3D" id="1.10.760.10">
    <property type="entry name" value="Cytochrome c-like domain"/>
    <property type="match status" value="2"/>
</dbReference>
<evidence type="ECO:0000256" key="3">
    <source>
        <dbReference type="ARBA" id="ARBA00022723"/>
    </source>
</evidence>
<dbReference type="GO" id="GO:0020037">
    <property type="term" value="F:heme binding"/>
    <property type="evidence" value="ECO:0007669"/>
    <property type="project" value="InterPro"/>
</dbReference>
<protein>
    <submittedName>
        <fullName evidence="12">Cytochrome c peroxidase</fullName>
    </submittedName>
</protein>
<evidence type="ECO:0000256" key="6">
    <source>
        <dbReference type="ARBA" id="ARBA00023002"/>
    </source>
</evidence>
<comment type="cofactor">
    <cofactor evidence="8">
        <name>heme</name>
        <dbReference type="ChEBI" id="CHEBI:30413"/>
    </cofactor>
    <text evidence="8">Binds 2 heme groups.</text>
</comment>
<dbReference type="PIRSF" id="PIRSF000294">
    <property type="entry name" value="Cytochrome-c_peroxidase"/>
    <property type="match status" value="1"/>
</dbReference>
<dbReference type="SUPFAM" id="SSF46626">
    <property type="entry name" value="Cytochrome c"/>
    <property type="match status" value="2"/>
</dbReference>
<feature type="chain" id="PRO_5020599002" evidence="10">
    <location>
        <begin position="20"/>
        <end position="343"/>
    </location>
</feature>
<dbReference type="InterPro" id="IPR009056">
    <property type="entry name" value="Cyt_c-like_dom"/>
</dbReference>
<evidence type="ECO:0000313" key="13">
    <source>
        <dbReference type="Proteomes" id="UP000295197"/>
    </source>
</evidence>
<feature type="binding site" description="covalent" evidence="8">
    <location>
        <position position="80"/>
    </location>
    <ligand>
        <name>heme c</name>
        <dbReference type="ChEBI" id="CHEBI:61717"/>
        <label>1</label>
    </ligand>
</feature>
<keyword evidence="5" id="KW-0574">Periplasm</keyword>
<comment type="subcellular location">
    <subcellularLocation>
        <location evidence="1">Periplasm</location>
    </subcellularLocation>
</comment>
<evidence type="ECO:0000259" key="11">
    <source>
        <dbReference type="PROSITE" id="PS51007"/>
    </source>
</evidence>
<keyword evidence="2 8" id="KW-0349">Heme</keyword>
<dbReference type="Pfam" id="PF03150">
    <property type="entry name" value="CCP_MauG"/>
    <property type="match status" value="1"/>
</dbReference>
<dbReference type="GO" id="GO:0009055">
    <property type="term" value="F:electron transfer activity"/>
    <property type="evidence" value="ECO:0007669"/>
    <property type="project" value="InterPro"/>
</dbReference>
<feature type="binding site" description="axial binding residue" evidence="9">
    <location>
        <position position="224"/>
    </location>
    <ligand>
        <name>heme c</name>
        <dbReference type="ChEBI" id="CHEBI:61717"/>
        <label>2</label>
    </ligand>
    <ligandPart>
        <name>Fe</name>
        <dbReference type="ChEBI" id="CHEBI:18248"/>
    </ligandPart>
</feature>
<dbReference type="GO" id="GO:0046872">
    <property type="term" value="F:metal ion binding"/>
    <property type="evidence" value="ECO:0007669"/>
    <property type="project" value="UniProtKB-KW"/>
</dbReference>
<dbReference type="GO" id="GO:0004130">
    <property type="term" value="F:cytochrome-c peroxidase activity"/>
    <property type="evidence" value="ECO:0007669"/>
    <property type="project" value="TreeGrafter"/>
</dbReference>
<evidence type="ECO:0000256" key="8">
    <source>
        <dbReference type="PIRSR" id="PIRSR000294-1"/>
    </source>
</evidence>
<keyword evidence="3 9" id="KW-0479">Metal-binding</keyword>
<evidence type="ECO:0000256" key="2">
    <source>
        <dbReference type="ARBA" id="ARBA00022617"/>
    </source>
</evidence>
<keyword evidence="4 10" id="KW-0732">Signal</keyword>
<evidence type="ECO:0000256" key="1">
    <source>
        <dbReference type="ARBA" id="ARBA00004418"/>
    </source>
</evidence>
<feature type="binding site" description="covalent" evidence="8">
    <location>
        <position position="77"/>
    </location>
    <ligand>
        <name>heme c</name>
        <dbReference type="ChEBI" id="CHEBI:61717"/>
        <label>1</label>
    </ligand>
</feature>
<dbReference type="InterPro" id="IPR004852">
    <property type="entry name" value="Di-haem_cyt_c_peroxidsae"/>
</dbReference>
<dbReference type="AlphaFoldDB" id="A0A4R3VRF4"/>
<gene>
    <name evidence="12" type="ORF">EDC17_105323</name>
</gene>